<protein>
    <submittedName>
        <fullName evidence="1">Uncharacterized protein</fullName>
    </submittedName>
</protein>
<evidence type="ECO:0000313" key="2">
    <source>
        <dbReference type="Proteomes" id="UP000199126"/>
    </source>
</evidence>
<accession>A0A1H8UNT6</accession>
<name>A0A1H8UNT6_9EURY</name>
<dbReference type="EMBL" id="FODV01000012">
    <property type="protein sequence ID" value="SEP04880.1"/>
    <property type="molecule type" value="Genomic_DNA"/>
</dbReference>
<keyword evidence="2" id="KW-1185">Reference proteome</keyword>
<sequence>MCMFQESKLVDFCSCAETREVFDALFSLFDLISQLRCLWLFGPCKLRFQPLQAKS</sequence>
<gene>
    <name evidence="1" type="ORF">SAMN04487948_1122</name>
</gene>
<evidence type="ECO:0000313" key="1">
    <source>
        <dbReference type="EMBL" id="SEP04880.1"/>
    </source>
</evidence>
<dbReference type="AlphaFoldDB" id="A0A1H8UNT6"/>
<dbReference type="Proteomes" id="UP000199126">
    <property type="component" value="Unassembled WGS sequence"/>
</dbReference>
<proteinExistence type="predicted"/>
<organism evidence="1 2">
    <name type="scientific">Halogranum amylolyticum</name>
    <dbReference type="NCBI Taxonomy" id="660520"/>
    <lineage>
        <taxon>Archaea</taxon>
        <taxon>Methanobacteriati</taxon>
        <taxon>Methanobacteriota</taxon>
        <taxon>Stenosarchaea group</taxon>
        <taxon>Halobacteria</taxon>
        <taxon>Halobacteriales</taxon>
        <taxon>Haloferacaceae</taxon>
    </lineage>
</organism>
<reference evidence="2" key="1">
    <citation type="submission" date="2016-10" db="EMBL/GenBank/DDBJ databases">
        <authorList>
            <person name="Varghese N."/>
            <person name="Submissions S."/>
        </authorList>
    </citation>
    <scope>NUCLEOTIDE SEQUENCE [LARGE SCALE GENOMIC DNA]</scope>
    <source>
        <strain evidence="2">CGMCC 1.10121</strain>
    </source>
</reference>